<name>A0A840CTD2_9BACT</name>
<proteinExistence type="predicted"/>
<dbReference type="Proteomes" id="UP000555103">
    <property type="component" value="Unassembled WGS sequence"/>
</dbReference>
<reference evidence="1 2" key="1">
    <citation type="submission" date="2020-08" db="EMBL/GenBank/DDBJ databases">
        <title>Genomic Encyclopedia of Type Strains, Phase IV (KMG-IV): sequencing the most valuable type-strain genomes for metagenomic binning, comparative biology and taxonomic classification.</title>
        <authorList>
            <person name="Goeker M."/>
        </authorList>
    </citation>
    <scope>NUCLEOTIDE SEQUENCE [LARGE SCALE GENOMIC DNA]</scope>
    <source>
        <strain evidence="1 2">DSM 104969</strain>
    </source>
</reference>
<gene>
    <name evidence="1" type="ORF">GGR21_002848</name>
</gene>
<evidence type="ECO:0000313" key="2">
    <source>
        <dbReference type="Proteomes" id="UP000555103"/>
    </source>
</evidence>
<dbReference type="EMBL" id="JACIEP010000010">
    <property type="protein sequence ID" value="MBB4036934.1"/>
    <property type="molecule type" value="Genomic_DNA"/>
</dbReference>
<accession>A0A840CTD2</accession>
<dbReference type="AlphaFoldDB" id="A0A840CTD2"/>
<sequence>MKYFLTGNPAHHSELFFEPYITTNLICFITYKYTNVL</sequence>
<keyword evidence="2" id="KW-1185">Reference proteome</keyword>
<organism evidence="1 2">
    <name type="scientific">Dysgonomonas hofstadii</name>
    <dbReference type="NCBI Taxonomy" id="637886"/>
    <lineage>
        <taxon>Bacteria</taxon>
        <taxon>Pseudomonadati</taxon>
        <taxon>Bacteroidota</taxon>
        <taxon>Bacteroidia</taxon>
        <taxon>Bacteroidales</taxon>
        <taxon>Dysgonomonadaceae</taxon>
        <taxon>Dysgonomonas</taxon>
    </lineage>
</organism>
<comment type="caution">
    <text evidence="1">The sequence shown here is derived from an EMBL/GenBank/DDBJ whole genome shotgun (WGS) entry which is preliminary data.</text>
</comment>
<protein>
    <submittedName>
        <fullName evidence="1">Uncharacterized protein</fullName>
    </submittedName>
</protein>
<evidence type="ECO:0000313" key="1">
    <source>
        <dbReference type="EMBL" id="MBB4036934.1"/>
    </source>
</evidence>